<comment type="caution">
    <text evidence="4">The sequence shown here is derived from an EMBL/GenBank/DDBJ whole genome shotgun (WGS) entry which is preliminary data.</text>
</comment>
<accession>A0AAN9BUK1</accession>
<keyword evidence="2" id="KW-0472">Membrane</keyword>
<evidence type="ECO:0000313" key="4">
    <source>
        <dbReference type="EMBL" id="KAK7111570.1"/>
    </source>
</evidence>
<keyword evidence="2" id="KW-1133">Transmembrane helix</keyword>
<dbReference type="InterPro" id="IPR007110">
    <property type="entry name" value="Ig-like_dom"/>
</dbReference>
<evidence type="ECO:0000259" key="3">
    <source>
        <dbReference type="PROSITE" id="PS50835"/>
    </source>
</evidence>
<feature type="compositionally biased region" description="Polar residues" evidence="1">
    <location>
        <begin position="353"/>
        <end position="362"/>
    </location>
</feature>
<keyword evidence="2" id="KW-0812">Transmembrane</keyword>
<keyword evidence="5" id="KW-1185">Reference proteome</keyword>
<feature type="domain" description="Ig-like" evidence="3">
    <location>
        <begin position="148"/>
        <end position="257"/>
    </location>
</feature>
<protein>
    <recommendedName>
        <fullName evidence="3">Ig-like domain-containing protein</fullName>
    </recommendedName>
</protein>
<dbReference type="Proteomes" id="UP001374579">
    <property type="component" value="Unassembled WGS sequence"/>
</dbReference>
<evidence type="ECO:0000313" key="5">
    <source>
        <dbReference type="Proteomes" id="UP001374579"/>
    </source>
</evidence>
<dbReference type="PROSITE" id="PS50835">
    <property type="entry name" value="IG_LIKE"/>
    <property type="match status" value="1"/>
</dbReference>
<proteinExistence type="predicted"/>
<name>A0AAN9BUK1_9CAEN</name>
<feature type="region of interest" description="Disordered" evidence="1">
    <location>
        <begin position="308"/>
        <end position="362"/>
    </location>
</feature>
<evidence type="ECO:0000256" key="2">
    <source>
        <dbReference type="SAM" id="Phobius"/>
    </source>
</evidence>
<evidence type="ECO:0000256" key="1">
    <source>
        <dbReference type="SAM" id="MobiDB-lite"/>
    </source>
</evidence>
<organism evidence="4 5">
    <name type="scientific">Littorina saxatilis</name>
    <dbReference type="NCBI Taxonomy" id="31220"/>
    <lineage>
        <taxon>Eukaryota</taxon>
        <taxon>Metazoa</taxon>
        <taxon>Spiralia</taxon>
        <taxon>Lophotrochozoa</taxon>
        <taxon>Mollusca</taxon>
        <taxon>Gastropoda</taxon>
        <taxon>Caenogastropoda</taxon>
        <taxon>Littorinimorpha</taxon>
        <taxon>Littorinoidea</taxon>
        <taxon>Littorinidae</taxon>
        <taxon>Littorina</taxon>
    </lineage>
</organism>
<sequence length="380" mass="41715">MLSFSPPSLVLSEDKPHEDKLFIRCQHPTRDDVETFHILRIGRRSLEDGDFGNYECVVSSEDTCTDIHTCPKDTSICSPSPMTSIQNSSVSVSGSYAKSLTVTITNASCGAALFRYRCYSALVKQGEPAVEHSEQYGKLLVTLDTRRPTLTIELLTDTSERNTDALSYGTRLILTCRAAISLTTTTTKPKWVWEGSDGSVGAWTKLAFDSTVREPQGCVVISSASHTATLASGQTCTRRFRCYVEGHSDLAAKHTLVVLDCGKVSIGAIVVAVVGTLVFIIGIVFLSVALLLRKKALTHMDTHDKILKTFDPNKGQETQVVDRRHSSPHAGQNDTMSGTSRRPSVLLQISDGGPNQQWPLTADQYQKKWSPTDFRDTRVN</sequence>
<feature type="compositionally biased region" description="Polar residues" evidence="1">
    <location>
        <begin position="329"/>
        <end position="342"/>
    </location>
</feature>
<dbReference type="AlphaFoldDB" id="A0AAN9BUK1"/>
<reference evidence="4 5" key="1">
    <citation type="submission" date="2024-02" db="EMBL/GenBank/DDBJ databases">
        <title>Chromosome-scale genome assembly of the rough periwinkle Littorina saxatilis.</title>
        <authorList>
            <person name="De Jode A."/>
            <person name="Faria R."/>
            <person name="Formenti G."/>
            <person name="Sims Y."/>
            <person name="Smith T.P."/>
            <person name="Tracey A."/>
            <person name="Wood J.M.D."/>
            <person name="Zagrodzka Z.B."/>
            <person name="Johannesson K."/>
            <person name="Butlin R.K."/>
            <person name="Leder E.H."/>
        </authorList>
    </citation>
    <scope>NUCLEOTIDE SEQUENCE [LARGE SCALE GENOMIC DNA]</scope>
    <source>
        <strain evidence="4">Snail1</strain>
        <tissue evidence="4">Muscle</tissue>
    </source>
</reference>
<feature type="transmembrane region" description="Helical" evidence="2">
    <location>
        <begin position="266"/>
        <end position="292"/>
    </location>
</feature>
<gene>
    <name evidence="4" type="ORF">V1264_011179</name>
</gene>
<dbReference type="EMBL" id="JBAMIC010000002">
    <property type="protein sequence ID" value="KAK7111570.1"/>
    <property type="molecule type" value="Genomic_DNA"/>
</dbReference>